<dbReference type="GO" id="GO:0004792">
    <property type="term" value="F:thiosulfate-cyanide sulfurtransferase activity"/>
    <property type="evidence" value="ECO:0007669"/>
    <property type="project" value="TreeGrafter"/>
</dbReference>
<dbReference type="InterPro" id="IPR036873">
    <property type="entry name" value="Rhodanese-like_dom_sf"/>
</dbReference>
<evidence type="ECO:0000256" key="4">
    <source>
        <dbReference type="SAM" id="SignalP"/>
    </source>
</evidence>
<sequence>MKKRFFALLLVIVLMTSVFVGCTQQPKESNDALVGEGEIDKETQDKNEQEKVEPVDIKKVFVSPQWVKSVIDGGQEESKNYIVLEASWGTANDSPDYNTGHLPGTVHVDIASIEGEPYWNLKSPEEVEQAMLDLGITKDTTVILYGSDPSGTARVAYAYIWAGVENVKILDGSLNAWTKAGYELETTANAPTPATEFGAVVPANPEYWLSIEDAAKKLEGDPNFKLVSIRSYKEFNGETSGYSYIDKGGEPKGAVWGKGGSDPYHMEDYVHEDGTYITMDEMKELWKDLDFTLENELSFYCGTGWRASIPFLIMYENGYTNMNMYDGGWYQWQMNDNLPVQVGDPATDQVKYTTVGDLPNDKAAK</sequence>
<comment type="caution">
    <text evidence="6">The sequence shown here is derived from an EMBL/GenBank/DDBJ whole genome shotgun (WGS) entry which is preliminary data.</text>
</comment>
<dbReference type="Gene3D" id="3.40.250.10">
    <property type="entry name" value="Rhodanese-like domain"/>
    <property type="match status" value="2"/>
</dbReference>
<feature type="compositionally biased region" description="Basic and acidic residues" evidence="3">
    <location>
        <begin position="38"/>
        <end position="50"/>
    </location>
</feature>
<dbReference type="PROSITE" id="PS50206">
    <property type="entry name" value="RHODANESE_3"/>
    <property type="match status" value="2"/>
</dbReference>
<feature type="signal peptide" evidence="4">
    <location>
        <begin position="1"/>
        <end position="20"/>
    </location>
</feature>
<evidence type="ECO:0000259" key="5">
    <source>
        <dbReference type="PROSITE" id="PS50206"/>
    </source>
</evidence>
<evidence type="ECO:0000313" key="6">
    <source>
        <dbReference type="EMBL" id="MSU02047.1"/>
    </source>
</evidence>
<protein>
    <submittedName>
        <fullName evidence="6">Sulfurtransferase</fullName>
    </submittedName>
</protein>
<dbReference type="SMART" id="SM00450">
    <property type="entry name" value="RHOD"/>
    <property type="match status" value="2"/>
</dbReference>
<organism evidence="6 7">
    <name type="scientific">Tissierella pigra</name>
    <dbReference type="NCBI Taxonomy" id="2607614"/>
    <lineage>
        <taxon>Bacteria</taxon>
        <taxon>Bacillati</taxon>
        <taxon>Bacillota</taxon>
        <taxon>Tissierellia</taxon>
        <taxon>Tissierellales</taxon>
        <taxon>Tissierellaceae</taxon>
        <taxon>Tissierella</taxon>
    </lineage>
</organism>
<keyword evidence="7" id="KW-1185">Reference proteome</keyword>
<dbReference type="PANTHER" id="PTHR11364">
    <property type="entry name" value="THIOSULFATE SULFERTANSFERASE"/>
    <property type="match status" value="1"/>
</dbReference>
<name>A0A6N7XW68_9FIRM</name>
<feature type="domain" description="Rhodanese" evidence="5">
    <location>
        <begin position="77"/>
        <end position="186"/>
    </location>
</feature>
<evidence type="ECO:0000256" key="3">
    <source>
        <dbReference type="SAM" id="MobiDB-lite"/>
    </source>
</evidence>
<dbReference type="PANTHER" id="PTHR11364:SF27">
    <property type="entry name" value="SULFURTRANSFERASE"/>
    <property type="match status" value="1"/>
</dbReference>
<dbReference type="Proteomes" id="UP000469523">
    <property type="component" value="Unassembled WGS sequence"/>
</dbReference>
<reference evidence="6 7" key="1">
    <citation type="submission" date="2019-09" db="EMBL/GenBank/DDBJ databases">
        <title>In-depth cultivation of the pig gut microbiome towards novel bacterial diversity and tailored functional studies.</title>
        <authorList>
            <person name="Wylensek D."/>
            <person name="Hitch T.C.A."/>
            <person name="Clavel T."/>
        </authorList>
    </citation>
    <scope>NUCLEOTIDE SEQUENCE [LARGE SCALE GENOMIC DNA]</scope>
    <source>
        <strain evidence="6 7">WCA3-693-APC-4?</strain>
    </source>
</reference>
<evidence type="ECO:0000313" key="7">
    <source>
        <dbReference type="Proteomes" id="UP000469523"/>
    </source>
</evidence>
<feature type="region of interest" description="Disordered" evidence="3">
    <location>
        <begin position="28"/>
        <end position="50"/>
    </location>
</feature>
<dbReference type="Pfam" id="PF00581">
    <property type="entry name" value="Rhodanese"/>
    <property type="match status" value="2"/>
</dbReference>
<dbReference type="PROSITE" id="PS51257">
    <property type="entry name" value="PROKAR_LIPOPROTEIN"/>
    <property type="match status" value="1"/>
</dbReference>
<proteinExistence type="predicted"/>
<dbReference type="InterPro" id="IPR045078">
    <property type="entry name" value="TST/MPST-like"/>
</dbReference>
<keyword evidence="4" id="KW-0732">Signal</keyword>
<keyword evidence="1 6" id="KW-0808">Transferase</keyword>
<feature type="domain" description="Rhodanese" evidence="5">
    <location>
        <begin position="220"/>
        <end position="341"/>
    </location>
</feature>
<dbReference type="AlphaFoldDB" id="A0A6N7XW68"/>
<feature type="chain" id="PRO_5039127049" evidence="4">
    <location>
        <begin position="21"/>
        <end position="365"/>
    </location>
</feature>
<gene>
    <name evidence="6" type="ORF">FYJ83_11255</name>
</gene>
<keyword evidence="2" id="KW-0677">Repeat</keyword>
<dbReference type="RefSeq" id="WP_154440674.1">
    <property type="nucleotide sequence ID" value="NZ_VUNQ01000023.1"/>
</dbReference>
<dbReference type="EMBL" id="VUNQ01000023">
    <property type="protein sequence ID" value="MSU02047.1"/>
    <property type="molecule type" value="Genomic_DNA"/>
</dbReference>
<accession>A0A6N7XW68</accession>
<dbReference type="CDD" id="cd01448">
    <property type="entry name" value="TST_Repeat_1"/>
    <property type="match status" value="1"/>
</dbReference>
<evidence type="ECO:0000256" key="2">
    <source>
        <dbReference type="ARBA" id="ARBA00022737"/>
    </source>
</evidence>
<dbReference type="SUPFAM" id="SSF52821">
    <property type="entry name" value="Rhodanese/Cell cycle control phosphatase"/>
    <property type="match status" value="2"/>
</dbReference>
<dbReference type="InterPro" id="IPR001763">
    <property type="entry name" value="Rhodanese-like_dom"/>
</dbReference>
<evidence type="ECO:0000256" key="1">
    <source>
        <dbReference type="ARBA" id="ARBA00022679"/>
    </source>
</evidence>